<dbReference type="Pfam" id="PF00753">
    <property type="entry name" value="Lactamase_B"/>
    <property type="match status" value="1"/>
</dbReference>
<dbReference type="SMART" id="SM00849">
    <property type="entry name" value="Lactamase_B"/>
    <property type="match status" value="1"/>
</dbReference>
<dbReference type="EC" id="3.-.-.-" evidence="6"/>
<evidence type="ECO:0000256" key="3">
    <source>
        <dbReference type="ARBA" id="ARBA00022801"/>
    </source>
</evidence>
<evidence type="ECO:0000259" key="5">
    <source>
        <dbReference type="SMART" id="SM00849"/>
    </source>
</evidence>
<evidence type="ECO:0000256" key="4">
    <source>
        <dbReference type="ARBA" id="ARBA00022833"/>
    </source>
</evidence>
<comment type="caution">
    <text evidence="6">The sequence shown here is derived from an EMBL/GenBank/DDBJ whole genome shotgun (WGS) entry which is preliminary data.</text>
</comment>
<dbReference type="CDD" id="cd06262">
    <property type="entry name" value="metallo-hydrolase-like_MBL-fold"/>
    <property type="match status" value="1"/>
</dbReference>
<gene>
    <name evidence="6" type="primary">pksB</name>
    <name evidence="6" type="ORF">CLCOL_00400</name>
</gene>
<sequence>MKIKRIPAGIYGANCYILYDENTRVGCVIDPGGDADVLIKEINNSKIEPKFILLTHGHIDHVGGVEELKKNYNIPVYINRKDKELMNGRGGVFGFLWNVTEEDKDIKDGDVLRLGDLEIICIETPGHTPGGICFLVNNVIFTGDTLFHGSIGRTDFLGGDYRELISSIKTKLMSLSDDIIVLPGHEGKSSIGFEREHNPFL</sequence>
<reference evidence="6 7" key="1">
    <citation type="submission" date="2016-02" db="EMBL/GenBank/DDBJ databases">
        <title>Genome sequence of Clostridium colicanis DSM 13634.</title>
        <authorList>
            <person name="Poehlein A."/>
            <person name="Daniel R."/>
        </authorList>
    </citation>
    <scope>NUCLEOTIDE SEQUENCE [LARGE SCALE GENOMIC DNA]</scope>
    <source>
        <strain evidence="6 7">DSM 13634</strain>
    </source>
</reference>
<dbReference type="PANTHER" id="PTHR46233:SF3">
    <property type="entry name" value="HYDROXYACYLGLUTATHIONE HYDROLASE GLOC"/>
    <property type="match status" value="1"/>
</dbReference>
<dbReference type="InterPro" id="IPR036866">
    <property type="entry name" value="RibonucZ/Hydroxyglut_hydro"/>
</dbReference>
<comment type="cofactor">
    <cofactor evidence="1">
        <name>Zn(2+)</name>
        <dbReference type="ChEBI" id="CHEBI:29105"/>
    </cofactor>
</comment>
<name>A0A151AR89_9CLOT</name>
<proteinExistence type="predicted"/>
<evidence type="ECO:0000313" key="6">
    <source>
        <dbReference type="EMBL" id="KYH30102.1"/>
    </source>
</evidence>
<accession>A0A151AR89</accession>
<evidence type="ECO:0000313" key="7">
    <source>
        <dbReference type="Proteomes" id="UP000075374"/>
    </source>
</evidence>
<dbReference type="RefSeq" id="WP_061856999.1">
    <property type="nucleotide sequence ID" value="NZ_LTBB01000001.1"/>
</dbReference>
<keyword evidence="3 6" id="KW-0378">Hydrolase</keyword>
<dbReference type="GO" id="GO:0046872">
    <property type="term" value="F:metal ion binding"/>
    <property type="evidence" value="ECO:0007669"/>
    <property type="project" value="UniProtKB-KW"/>
</dbReference>
<dbReference type="AlphaFoldDB" id="A0A151AR89"/>
<keyword evidence="7" id="KW-1185">Reference proteome</keyword>
<protein>
    <submittedName>
        <fullName evidence="6">Putative polyketide biosynthesis zinc-dependent hydrolase PksB</fullName>
        <ecNumber evidence="6">3.-.-.-</ecNumber>
    </submittedName>
</protein>
<evidence type="ECO:0000256" key="1">
    <source>
        <dbReference type="ARBA" id="ARBA00001947"/>
    </source>
</evidence>
<dbReference type="InterPro" id="IPR051453">
    <property type="entry name" value="MBL_Glyoxalase_II"/>
</dbReference>
<dbReference type="PANTHER" id="PTHR46233">
    <property type="entry name" value="HYDROXYACYLGLUTATHIONE HYDROLASE GLOC"/>
    <property type="match status" value="1"/>
</dbReference>
<dbReference type="EMBL" id="LTBB01000001">
    <property type="protein sequence ID" value="KYH30102.1"/>
    <property type="molecule type" value="Genomic_DNA"/>
</dbReference>
<dbReference type="InterPro" id="IPR001279">
    <property type="entry name" value="Metallo-B-lactamas"/>
</dbReference>
<organism evidence="6 7">
    <name type="scientific">Clostridium colicanis DSM 13634</name>
    <dbReference type="NCBI Taxonomy" id="1121305"/>
    <lineage>
        <taxon>Bacteria</taxon>
        <taxon>Bacillati</taxon>
        <taxon>Bacillota</taxon>
        <taxon>Clostridia</taxon>
        <taxon>Eubacteriales</taxon>
        <taxon>Clostridiaceae</taxon>
        <taxon>Clostridium</taxon>
    </lineage>
</organism>
<keyword evidence="4" id="KW-0862">Zinc</keyword>
<dbReference type="PATRIC" id="fig|1121305.3.peg.42"/>
<evidence type="ECO:0000256" key="2">
    <source>
        <dbReference type="ARBA" id="ARBA00022723"/>
    </source>
</evidence>
<dbReference type="SUPFAM" id="SSF56281">
    <property type="entry name" value="Metallo-hydrolase/oxidoreductase"/>
    <property type="match status" value="1"/>
</dbReference>
<dbReference type="Proteomes" id="UP000075374">
    <property type="component" value="Unassembled WGS sequence"/>
</dbReference>
<dbReference type="GO" id="GO:0016787">
    <property type="term" value="F:hydrolase activity"/>
    <property type="evidence" value="ECO:0007669"/>
    <property type="project" value="UniProtKB-KW"/>
</dbReference>
<dbReference type="STRING" id="1121305.CLCOL_00400"/>
<feature type="domain" description="Metallo-beta-lactamase" evidence="5">
    <location>
        <begin position="12"/>
        <end position="185"/>
    </location>
</feature>
<keyword evidence="2" id="KW-0479">Metal-binding</keyword>
<dbReference type="Gene3D" id="3.60.15.10">
    <property type="entry name" value="Ribonuclease Z/Hydroxyacylglutathione hydrolase-like"/>
    <property type="match status" value="1"/>
</dbReference>